<feature type="transmembrane region" description="Helical" evidence="1">
    <location>
        <begin position="7"/>
        <end position="25"/>
    </location>
</feature>
<proteinExistence type="predicted"/>
<reference evidence="2 3" key="1">
    <citation type="submission" date="2018-06" db="EMBL/GenBank/DDBJ databases">
        <authorList>
            <consortium name="Pathogen Informatics"/>
            <person name="Doyle S."/>
        </authorList>
    </citation>
    <scope>NUCLEOTIDE SEQUENCE [LARGE SCALE GENOMIC DNA]</scope>
    <source>
        <strain evidence="2 3">NCTC12410</strain>
    </source>
</reference>
<dbReference type="NCBIfam" id="TIGR02532">
    <property type="entry name" value="IV_pilin_GFxxxE"/>
    <property type="match status" value="1"/>
</dbReference>
<dbReference type="RefSeq" id="WP_115011277.1">
    <property type="nucleotide sequence ID" value="NZ_UGHV01000001.1"/>
</dbReference>
<keyword evidence="1" id="KW-0812">Transmembrane</keyword>
<dbReference type="OrthoDB" id="5363195at2"/>
<sequence>MRAAFSVLELVIAIVILGVFASFAMPSSKHALHQAALTTLAYIRYTQHLALNSSLEFATLKQTSTLTALHPSIDPHKLLDSSKNFWQIQFHQSGIYTLNSFSVFFDTPRFSPTTDRDNQPQPGDIIAINGKNRRCLSGYSNDNIATECRNNSEILVRLYESFGVESIILESEFACQEINTFRIGFDRFGKPFCARNIRALQAPMQIALKKGAYTKYICILPYSGYAYIAPRGC</sequence>
<dbReference type="InterPro" id="IPR045584">
    <property type="entry name" value="Pilin-like"/>
</dbReference>
<organism evidence="2 3">
    <name type="scientific">Helicobacter canis</name>
    <dbReference type="NCBI Taxonomy" id="29419"/>
    <lineage>
        <taxon>Bacteria</taxon>
        <taxon>Pseudomonadati</taxon>
        <taxon>Campylobacterota</taxon>
        <taxon>Epsilonproteobacteria</taxon>
        <taxon>Campylobacterales</taxon>
        <taxon>Helicobacteraceae</taxon>
        <taxon>Helicobacter</taxon>
    </lineage>
</organism>
<evidence type="ECO:0000313" key="3">
    <source>
        <dbReference type="Proteomes" id="UP000254841"/>
    </source>
</evidence>
<dbReference type="AlphaFoldDB" id="A0A377J584"/>
<keyword evidence="1" id="KW-1133">Transmembrane helix</keyword>
<accession>A0A377J584</accession>
<evidence type="ECO:0000256" key="1">
    <source>
        <dbReference type="SAM" id="Phobius"/>
    </source>
</evidence>
<dbReference type="SUPFAM" id="SSF54523">
    <property type="entry name" value="Pili subunits"/>
    <property type="match status" value="1"/>
</dbReference>
<gene>
    <name evidence="2" type="ORF">NCTC12410_00815</name>
</gene>
<evidence type="ECO:0000313" key="2">
    <source>
        <dbReference type="EMBL" id="STO96996.1"/>
    </source>
</evidence>
<protein>
    <recommendedName>
        <fullName evidence="4">Type II secretion system protein</fullName>
    </recommendedName>
</protein>
<name>A0A377J584_9HELI</name>
<evidence type="ECO:0008006" key="4">
    <source>
        <dbReference type="Google" id="ProtNLM"/>
    </source>
</evidence>
<keyword evidence="1" id="KW-0472">Membrane</keyword>
<dbReference type="EMBL" id="UGHV01000001">
    <property type="protein sequence ID" value="STO96996.1"/>
    <property type="molecule type" value="Genomic_DNA"/>
</dbReference>
<dbReference type="InterPro" id="IPR012902">
    <property type="entry name" value="N_methyl_site"/>
</dbReference>
<dbReference type="Proteomes" id="UP000254841">
    <property type="component" value="Unassembled WGS sequence"/>
</dbReference>